<gene>
    <name evidence="1" type="ORF">TML_01822</name>
</gene>
<evidence type="ECO:0000313" key="1">
    <source>
        <dbReference type="EMBL" id="CAC9191191.1"/>
    </source>
</evidence>
<dbReference type="RefSeq" id="WP_239195541.1">
    <property type="nucleotide sequence ID" value="NZ_CAIIUA010000001.1"/>
</dbReference>
<evidence type="ECO:0000313" key="2">
    <source>
        <dbReference type="Proteomes" id="UP000837205"/>
    </source>
</evidence>
<dbReference type="EMBL" id="CAIIUA010000001">
    <property type="protein sequence ID" value="CAC9191191.1"/>
    <property type="molecule type" value="Genomic_DNA"/>
</dbReference>
<dbReference type="Proteomes" id="UP000837205">
    <property type="component" value="Unassembled WGS sequence"/>
</dbReference>
<protein>
    <recommendedName>
        <fullName evidence="3">Glycosyltransferase</fullName>
    </recommendedName>
</protein>
<organism evidence="1 2">
    <name type="scientific">Citrobacter werkmanii</name>
    <dbReference type="NCBI Taxonomy" id="67827"/>
    <lineage>
        <taxon>Bacteria</taxon>
        <taxon>Pseudomonadati</taxon>
        <taxon>Pseudomonadota</taxon>
        <taxon>Gammaproteobacteria</taxon>
        <taxon>Enterobacterales</taxon>
        <taxon>Enterobacteriaceae</taxon>
        <taxon>Citrobacter</taxon>
        <taxon>Citrobacter freundii complex</taxon>
    </lineage>
</organism>
<reference evidence="1" key="1">
    <citation type="submission" date="2020-06" db="EMBL/GenBank/DDBJ databases">
        <authorList>
            <person name="Delgado-Blas J."/>
        </authorList>
    </citation>
    <scope>NUCLEOTIDE SEQUENCE</scope>
    <source>
        <strain evidence="1">BB1480</strain>
    </source>
</reference>
<dbReference type="SUPFAM" id="SSF53448">
    <property type="entry name" value="Nucleotide-diphospho-sugar transferases"/>
    <property type="match status" value="1"/>
</dbReference>
<keyword evidence="2" id="KW-1185">Reference proteome</keyword>
<dbReference type="Gene3D" id="3.90.550.10">
    <property type="entry name" value="Spore Coat Polysaccharide Biosynthesis Protein SpsA, Chain A"/>
    <property type="match status" value="1"/>
</dbReference>
<dbReference type="InterPro" id="IPR029044">
    <property type="entry name" value="Nucleotide-diphossugar_trans"/>
</dbReference>
<name>A0ABN7H3E4_9ENTR</name>
<evidence type="ECO:0008006" key="3">
    <source>
        <dbReference type="Google" id="ProtNLM"/>
    </source>
</evidence>
<accession>A0ABN7H3E4</accession>
<proteinExistence type="predicted"/>
<sequence>MISVVMCINRFDLYVMPAINSILNQTYTEFELIIVANGNNASEIAAIIKRSGK</sequence>
<comment type="caution">
    <text evidence="1">The sequence shown here is derived from an EMBL/GenBank/DDBJ whole genome shotgun (WGS) entry which is preliminary data.</text>
</comment>